<accession>A0A392WE62</accession>
<keyword evidence="2" id="KW-1185">Reference proteome</keyword>
<name>A0A392WE62_9FABA</name>
<comment type="caution">
    <text evidence="1">The sequence shown here is derived from an EMBL/GenBank/DDBJ whole genome shotgun (WGS) entry which is preliminary data.</text>
</comment>
<dbReference type="AlphaFoldDB" id="A0A392WE62"/>
<dbReference type="EMBL" id="LXQA011429742">
    <property type="protein sequence ID" value="MCI96975.1"/>
    <property type="molecule type" value="Genomic_DNA"/>
</dbReference>
<feature type="non-terminal residue" evidence="1">
    <location>
        <position position="44"/>
    </location>
</feature>
<dbReference type="Proteomes" id="UP000265520">
    <property type="component" value="Unassembled WGS sequence"/>
</dbReference>
<evidence type="ECO:0000313" key="1">
    <source>
        <dbReference type="EMBL" id="MCI96975.1"/>
    </source>
</evidence>
<sequence length="44" mass="5111">MHILSWPLSDQVARVGDQPQNISQFWSLNENWRPGHEQDEFCGG</sequence>
<organism evidence="1 2">
    <name type="scientific">Trifolium medium</name>
    <dbReference type="NCBI Taxonomy" id="97028"/>
    <lineage>
        <taxon>Eukaryota</taxon>
        <taxon>Viridiplantae</taxon>
        <taxon>Streptophyta</taxon>
        <taxon>Embryophyta</taxon>
        <taxon>Tracheophyta</taxon>
        <taxon>Spermatophyta</taxon>
        <taxon>Magnoliopsida</taxon>
        <taxon>eudicotyledons</taxon>
        <taxon>Gunneridae</taxon>
        <taxon>Pentapetalae</taxon>
        <taxon>rosids</taxon>
        <taxon>fabids</taxon>
        <taxon>Fabales</taxon>
        <taxon>Fabaceae</taxon>
        <taxon>Papilionoideae</taxon>
        <taxon>50 kb inversion clade</taxon>
        <taxon>NPAAA clade</taxon>
        <taxon>Hologalegina</taxon>
        <taxon>IRL clade</taxon>
        <taxon>Trifolieae</taxon>
        <taxon>Trifolium</taxon>
    </lineage>
</organism>
<reference evidence="1 2" key="1">
    <citation type="journal article" date="2018" name="Front. Plant Sci.">
        <title>Red Clover (Trifolium pratense) and Zigzag Clover (T. medium) - A Picture of Genomic Similarities and Differences.</title>
        <authorList>
            <person name="Dluhosova J."/>
            <person name="Istvanek J."/>
            <person name="Nedelnik J."/>
            <person name="Repkova J."/>
        </authorList>
    </citation>
    <scope>NUCLEOTIDE SEQUENCE [LARGE SCALE GENOMIC DNA]</scope>
    <source>
        <strain evidence="2">cv. 10/8</strain>
        <tissue evidence="1">Leaf</tissue>
    </source>
</reference>
<proteinExistence type="predicted"/>
<evidence type="ECO:0000313" key="2">
    <source>
        <dbReference type="Proteomes" id="UP000265520"/>
    </source>
</evidence>
<protein>
    <submittedName>
        <fullName evidence="1">Uncharacterized protein</fullName>
    </submittedName>
</protein>